<gene>
    <name evidence="1" type="ORF">QO019_006227</name>
</gene>
<comment type="caution">
    <text evidence="1">The sequence shown here is derived from an EMBL/GenBank/DDBJ whole genome shotgun (WGS) entry which is preliminary data.</text>
</comment>
<dbReference type="EMBL" id="JAUSWC010000031">
    <property type="protein sequence ID" value="MDQ0491330.1"/>
    <property type="molecule type" value="Genomic_DNA"/>
</dbReference>
<evidence type="ECO:0008006" key="3">
    <source>
        <dbReference type="Google" id="ProtNLM"/>
    </source>
</evidence>
<proteinExistence type="predicted"/>
<protein>
    <recommendedName>
        <fullName evidence="3">DUF3883 domain-containing protein</fullName>
    </recommendedName>
</protein>
<sequence>MPSPSGDPLRLLADARRTGAPPPALTDLGGPAILTDARHDLLDHDDLPALVTLVCNDAPTLASPTGRDFLLTAAVPDDPLLLEEVVTALLTHPGAIEVLGEDLADAWLDASRTRLDLVGGIALEASARLILAGIASHYGLLDRLRRLRRELPRIDEDFAARAVRVAGALAEHFSAPETPSLLEDLLDHDDVADDAAFELGMLTLRQALTTDTLDQARPQLLKARAYLSDAHCTEERPDAAGFGAALDALLAYSSGATISTDTLRQLQDAILDIRLNLLGLPPGWRTPRLDTLGTWQRLLDTLTRAQAADRPGAWLHAAAVITSLVDVYAAHRSLDLLTPTDGSLPATAPGTPVFATGLHAVLAPRVEQSLLAREGGLALLDQWLAELSTAPETDQDPTTPIVREQATALREALTAGRQDPGPKADSPATALAGLPLHPDDAERLSGFLATAPELTERLASMWEARQAQEPVDEIPVIAAAYRATRTELGQQCPDGYTGQFAADIDRILIYLLRFLDLRLNETQKFGGDARKYLRRLKKDEDKPLEKELGRDLRDFLRGQGLRVELEVSNVGAGRVDIAWRPHDELITLELKRDWANPTWDAYTKAFLPQAIAYQVNGPPVNFLVVLDLTDKPDGLAAVPACVHVRTVPGPAGDPRPRTVIMLRIQGNKRDPHEL</sequence>
<dbReference type="RefSeq" id="WP_337590635.1">
    <property type="nucleotide sequence ID" value="NZ_JAUSWC010000031.1"/>
</dbReference>
<evidence type="ECO:0000313" key="2">
    <source>
        <dbReference type="Proteomes" id="UP001236795"/>
    </source>
</evidence>
<keyword evidence="2" id="KW-1185">Reference proteome</keyword>
<dbReference type="Proteomes" id="UP001236795">
    <property type="component" value="Unassembled WGS sequence"/>
</dbReference>
<reference evidence="1 2" key="1">
    <citation type="submission" date="2023-07" db="EMBL/GenBank/DDBJ databases">
        <title>Genomic Encyclopedia of Type Strains, Phase IV (KMG-IV): sequencing the most valuable type-strain genomes for metagenomic binning, comparative biology and taxonomic classification.</title>
        <authorList>
            <person name="Goeker M."/>
        </authorList>
    </citation>
    <scope>NUCLEOTIDE SEQUENCE [LARGE SCALE GENOMIC DNA]</scope>
    <source>
        <strain evidence="1 2">DSM 40573</strain>
    </source>
</reference>
<name>A0ABU0KPH0_9ACTN</name>
<accession>A0ABU0KPH0</accession>
<organism evidence="1 2">
    <name type="scientific">Streptomyces thermodiastaticus</name>
    <dbReference type="NCBI Taxonomy" id="44061"/>
    <lineage>
        <taxon>Bacteria</taxon>
        <taxon>Bacillati</taxon>
        <taxon>Actinomycetota</taxon>
        <taxon>Actinomycetes</taxon>
        <taxon>Kitasatosporales</taxon>
        <taxon>Streptomycetaceae</taxon>
        <taxon>Streptomyces</taxon>
    </lineage>
</organism>
<evidence type="ECO:0000313" key="1">
    <source>
        <dbReference type="EMBL" id="MDQ0491330.1"/>
    </source>
</evidence>